<sequence>NYEDDINNHITSVETFFNRILNNIKNSQQLLNGIEHFIKRYEKSESISVGKLAAYLFQQNSTSKNKSIRSGSKIKVQPSSVQRRKSHTTKKNTDPYSIRARKKRTAPKKAHKLSKNVLANKIN</sequence>
<reference evidence="1" key="1">
    <citation type="submission" date="2021-06" db="EMBL/GenBank/DDBJ databases">
        <authorList>
            <person name="Kallberg Y."/>
            <person name="Tangrot J."/>
            <person name="Rosling A."/>
        </authorList>
    </citation>
    <scope>NUCLEOTIDE SEQUENCE</scope>
    <source>
        <strain evidence="1">28 12/20/2015</strain>
    </source>
</reference>
<feature type="non-terminal residue" evidence="1">
    <location>
        <position position="1"/>
    </location>
</feature>
<evidence type="ECO:0000313" key="1">
    <source>
        <dbReference type="EMBL" id="CAG8579380.1"/>
    </source>
</evidence>
<dbReference type="Proteomes" id="UP000789366">
    <property type="component" value="Unassembled WGS sequence"/>
</dbReference>
<comment type="caution">
    <text evidence="1">The sequence shown here is derived from an EMBL/GenBank/DDBJ whole genome shotgun (WGS) entry which is preliminary data.</text>
</comment>
<name>A0ACA9MC23_9GLOM</name>
<gene>
    <name evidence="1" type="ORF">SPELUC_LOCUS6303</name>
</gene>
<dbReference type="EMBL" id="CAJVPW010007304">
    <property type="protein sequence ID" value="CAG8579380.1"/>
    <property type="molecule type" value="Genomic_DNA"/>
</dbReference>
<evidence type="ECO:0000313" key="2">
    <source>
        <dbReference type="Proteomes" id="UP000789366"/>
    </source>
</evidence>
<organism evidence="1 2">
    <name type="scientific">Cetraspora pellucida</name>
    <dbReference type="NCBI Taxonomy" id="1433469"/>
    <lineage>
        <taxon>Eukaryota</taxon>
        <taxon>Fungi</taxon>
        <taxon>Fungi incertae sedis</taxon>
        <taxon>Mucoromycota</taxon>
        <taxon>Glomeromycotina</taxon>
        <taxon>Glomeromycetes</taxon>
        <taxon>Diversisporales</taxon>
        <taxon>Gigasporaceae</taxon>
        <taxon>Cetraspora</taxon>
    </lineage>
</organism>
<protein>
    <submittedName>
        <fullName evidence="1">6789_t:CDS:1</fullName>
    </submittedName>
</protein>
<keyword evidence="2" id="KW-1185">Reference proteome</keyword>
<proteinExistence type="predicted"/>
<accession>A0ACA9MC23</accession>